<proteinExistence type="predicted"/>
<reference evidence="2" key="1">
    <citation type="journal article" date="2021" name="Syst. Appl. Microbiol.">
        <title>Roseomonas hellenica sp. nov., isolated from roots of wild-growing Alkanna tinctoria.</title>
        <authorList>
            <person name="Rat A."/>
            <person name="Naranjo H.D."/>
            <person name="Lebbe L."/>
            <person name="Cnockaert M."/>
            <person name="Krigas N."/>
            <person name="Grigoriadou K."/>
            <person name="Maloupa E."/>
            <person name="Willems A."/>
        </authorList>
    </citation>
    <scope>NUCLEOTIDE SEQUENCE [LARGE SCALE GENOMIC DNA]</scope>
    <source>
        <strain evidence="2">LMG 31159</strain>
    </source>
</reference>
<evidence type="ECO:0008006" key="3">
    <source>
        <dbReference type="Google" id="ProtNLM"/>
    </source>
</evidence>
<organism evidence="1 2">
    <name type="scientific">Neoroseomonas terrae</name>
    <dbReference type="NCBI Taxonomy" id="424799"/>
    <lineage>
        <taxon>Bacteria</taxon>
        <taxon>Pseudomonadati</taxon>
        <taxon>Pseudomonadota</taxon>
        <taxon>Alphaproteobacteria</taxon>
        <taxon>Acetobacterales</taxon>
        <taxon>Acetobacteraceae</taxon>
        <taxon>Neoroseomonas</taxon>
    </lineage>
</organism>
<protein>
    <recommendedName>
        <fullName evidence="3">Histidine kinase/HSP90-like ATPase domain-containing protein</fullName>
    </recommendedName>
</protein>
<keyword evidence="2" id="KW-1185">Reference proteome</keyword>
<accession>A0ABS5EFL6</accession>
<dbReference type="EMBL" id="JAAEDI010000008">
    <property type="protein sequence ID" value="MBR0649760.1"/>
    <property type="molecule type" value="Genomic_DNA"/>
</dbReference>
<dbReference type="RefSeq" id="WP_211867975.1">
    <property type="nucleotide sequence ID" value="NZ_JAAEDI010000008.1"/>
</dbReference>
<evidence type="ECO:0000313" key="2">
    <source>
        <dbReference type="Proteomes" id="UP000698752"/>
    </source>
</evidence>
<evidence type="ECO:0000313" key="1">
    <source>
        <dbReference type="EMBL" id="MBR0649760.1"/>
    </source>
</evidence>
<comment type="caution">
    <text evidence="1">The sequence shown here is derived from an EMBL/GenBank/DDBJ whole genome shotgun (WGS) entry which is preliminary data.</text>
</comment>
<sequence>MRWRGGAAPALLTDEAAGFTPRRGFGAVLGTQFLRYLDAGRRRAILSCWTDAASGFEVHRTIWQRQAPIPAN</sequence>
<name>A0ABS5EFL6_9PROT</name>
<dbReference type="Proteomes" id="UP000698752">
    <property type="component" value="Unassembled WGS sequence"/>
</dbReference>
<gene>
    <name evidence="1" type="ORF">GXW78_08805</name>
</gene>